<gene>
    <name evidence="1" type="ordered locus">ABSDF2289</name>
</gene>
<organism evidence="1 2">
    <name type="scientific">Acinetobacter baumannii (strain SDF)</name>
    <dbReference type="NCBI Taxonomy" id="509170"/>
    <lineage>
        <taxon>Bacteria</taxon>
        <taxon>Pseudomonadati</taxon>
        <taxon>Pseudomonadota</taxon>
        <taxon>Gammaproteobacteria</taxon>
        <taxon>Moraxellales</taxon>
        <taxon>Moraxellaceae</taxon>
        <taxon>Acinetobacter</taxon>
        <taxon>Acinetobacter calcoaceticus/baumannii complex</taxon>
    </lineage>
</organism>
<dbReference type="Proteomes" id="UP000001741">
    <property type="component" value="Chromosome"/>
</dbReference>
<accession>B0VRT9</accession>
<dbReference type="KEGG" id="abm:ABSDF2289"/>
<evidence type="ECO:0000313" key="1">
    <source>
        <dbReference type="EMBL" id="CAP01607.1"/>
    </source>
</evidence>
<proteinExistence type="predicted"/>
<evidence type="ECO:0000313" key="2">
    <source>
        <dbReference type="Proteomes" id="UP000001741"/>
    </source>
</evidence>
<protein>
    <submittedName>
        <fullName evidence="1">Uncharacterized protein</fullName>
    </submittedName>
</protein>
<dbReference type="EMBL" id="CU468230">
    <property type="protein sequence ID" value="CAP01607.1"/>
    <property type="molecule type" value="Genomic_DNA"/>
</dbReference>
<dbReference type="AlphaFoldDB" id="B0VRT9"/>
<name>B0VRT9_ACIBS</name>
<dbReference type="BioCyc" id="ABAU509170:GCL9-1870-MONOMER"/>
<sequence length="109" mass="12387">MIACKRGIVEMSIWQQGLWCDGKTSNIYIISISGHVGENDIPPAVDAFESAVKALQTLYLEQTSLLTEDLTNNNVANAMFRELLEEKRKVETHQQLFDDLKYLRGLKQT</sequence>
<reference evidence="1 2" key="1">
    <citation type="journal article" date="2008" name="PLoS ONE">
        <title>Comparative analysis of Acinetobacters: three genomes for three lifestyles.</title>
        <authorList>
            <person name="Vallenet D."/>
            <person name="Nordmann P."/>
            <person name="Barbe V."/>
            <person name="Poirel L."/>
            <person name="Mangenot S."/>
            <person name="Bataille E."/>
            <person name="Dossat C."/>
            <person name="Gas S."/>
            <person name="Kreimeyer A."/>
            <person name="Lenoble P."/>
            <person name="Oztas S."/>
            <person name="Poulain J."/>
            <person name="Segurens B."/>
            <person name="Robert C."/>
            <person name="Abergel C."/>
            <person name="Claverie J.M."/>
            <person name="Raoult D."/>
            <person name="Medigue C."/>
            <person name="Weissenbach J."/>
            <person name="Cruveiller S."/>
        </authorList>
    </citation>
    <scope>NUCLEOTIDE SEQUENCE [LARGE SCALE GENOMIC DNA]</scope>
    <source>
        <strain evidence="1 2">SDF</strain>
    </source>
</reference>
<dbReference type="HOGENOM" id="CLU_2178080_0_0_6"/>